<dbReference type="EMBL" id="AWXU01000023">
    <property type="protein sequence ID" value="KFN50121.1"/>
    <property type="molecule type" value="Genomic_DNA"/>
</dbReference>
<reference evidence="1 2" key="1">
    <citation type="submission" date="2013-09" db="EMBL/GenBank/DDBJ databases">
        <title>Genome sequencing of Arenimonas composti.</title>
        <authorList>
            <person name="Chen F."/>
            <person name="Wang G."/>
        </authorList>
    </citation>
    <scope>NUCLEOTIDE SEQUENCE [LARGE SCALE GENOMIC DNA]</scope>
    <source>
        <strain evidence="1 2">TR7-09</strain>
    </source>
</reference>
<sequence>MLKAITATVLGDQEAPDAIPLTLHPGDEVALGRPHPDRPGYVWAEDGQISAGWVPLDVIDAIGDRGRATAEYCSAELTVAAGDQVRVMWKDPAHGAWWCEDRASERGWVRAELLQPDEPD</sequence>
<evidence type="ECO:0000313" key="2">
    <source>
        <dbReference type="Proteomes" id="UP000029391"/>
    </source>
</evidence>
<dbReference type="Proteomes" id="UP000029391">
    <property type="component" value="Unassembled WGS sequence"/>
</dbReference>
<evidence type="ECO:0000313" key="1">
    <source>
        <dbReference type="EMBL" id="KFN50121.1"/>
    </source>
</evidence>
<protein>
    <recommendedName>
        <fullName evidence="3">SH3 domain-containing protein</fullName>
    </recommendedName>
</protein>
<dbReference type="SUPFAM" id="SSF50044">
    <property type="entry name" value="SH3-domain"/>
    <property type="match status" value="1"/>
</dbReference>
<organism evidence="1 2">
    <name type="scientific">Arenimonas composti TR7-09 = DSM 18010</name>
    <dbReference type="NCBI Taxonomy" id="1121013"/>
    <lineage>
        <taxon>Bacteria</taxon>
        <taxon>Pseudomonadati</taxon>
        <taxon>Pseudomonadota</taxon>
        <taxon>Gammaproteobacteria</taxon>
        <taxon>Lysobacterales</taxon>
        <taxon>Lysobacteraceae</taxon>
        <taxon>Arenimonas</taxon>
    </lineage>
</organism>
<comment type="caution">
    <text evidence="1">The sequence shown here is derived from an EMBL/GenBank/DDBJ whole genome shotgun (WGS) entry which is preliminary data.</text>
</comment>
<proteinExistence type="predicted"/>
<dbReference type="InterPro" id="IPR036028">
    <property type="entry name" value="SH3-like_dom_sf"/>
</dbReference>
<dbReference type="RefSeq" id="WP_026817042.1">
    <property type="nucleotide sequence ID" value="NZ_AUFF01000003.1"/>
</dbReference>
<evidence type="ECO:0008006" key="3">
    <source>
        <dbReference type="Google" id="ProtNLM"/>
    </source>
</evidence>
<gene>
    <name evidence="1" type="ORF">P873_08075</name>
</gene>
<dbReference type="STRING" id="1121013.GCA_000426365_01809"/>
<dbReference type="AlphaFoldDB" id="A0A091BEG0"/>
<keyword evidence="2" id="KW-1185">Reference proteome</keyword>
<name>A0A091BEG0_9GAMM</name>
<accession>A0A091BEG0</accession>